<dbReference type="PANTHER" id="PTHR24637">
    <property type="entry name" value="COLLAGEN"/>
    <property type="match status" value="1"/>
</dbReference>
<accession>A8X3T9</accession>
<name>A8X3T9_CAEBR</name>
<dbReference type="HOGENOM" id="CLU_001074_4_3_1"/>
<feature type="domain" description="Nematode cuticle collagen N-terminal" evidence="6">
    <location>
        <begin position="12"/>
        <end position="64"/>
    </location>
</feature>
<reference evidence="7 8" key="2">
    <citation type="journal article" date="2011" name="PLoS Genet.">
        <title>Caenorhabditis briggsae recombinant inbred line genotypes reveal inter-strain incompatibility and the evolution of recombination.</title>
        <authorList>
            <person name="Ross J.A."/>
            <person name="Koboldt D.C."/>
            <person name="Staisch J.E."/>
            <person name="Chamberlin H.M."/>
            <person name="Gupta B.P."/>
            <person name="Miller R.D."/>
            <person name="Baird S.E."/>
            <person name="Haag E.S."/>
        </authorList>
    </citation>
    <scope>NUCLEOTIDE SEQUENCE [LARGE SCALE GENOMIC DNA]</scope>
    <source>
        <strain evidence="7 8">AF16</strain>
    </source>
</reference>
<evidence type="ECO:0000256" key="2">
    <source>
        <dbReference type="ARBA" id="ARBA00022737"/>
    </source>
</evidence>
<dbReference type="InParanoid" id="A8X3T9"/>
<feature type="compositionally biased region" description="Low complexity" evidence="4">
    <location>
        <begin position="190"/>
        <end position="206"/>
    </location>
</feature>
<organism evidence="7 8">
    <name type="scientific">Caenorhabditis briggsae</name>
    <dbReference type="NCBI Taxonomy" id="6238"/>
    <lineage>
        <taxon>Eukaryota</taxon>
        <taxon>Metazoa</taxon>
        <taxon>Ecdysozoa</taxon>
        <taxon>Nematoda</taxon>
        <taxon>Chromadorea</taxon>
        <taxon>Rhabditida</taxon>
        <taxon>Rhabditina</taxon>
        <taxon>Rhabditomorpha</taxon>
        <taxon>Rhabditoidea</taxon>
        <taxon>Rhabditidae</taxon>
        <taxon>Peloderinae</taxon>
        <taxon>Caenorhabditis</taxon>
    </lineage>
</organism>
<evidence type="ECO:0000256" key="5">
    <source>
        <dbReference type="SAM" id="Phobius"/>
    </source>
</evidence>
<dbReference type="InterPro" id="IPR008160">
    <property type="entry name" value="Collagen"/>
</dbReference>
<dbReference type="STRING" id="6238.A8X3T9"/>
<dbReference type="Pfam" id="PF01391">
    <property type="entry name" value="Collagen"/>
    <property type="match status" value="2"/>
</dbReference>
<sequence length="401" mass="42879">MGWWNYNFKLSTVIRLAFVSSSLLISLCLFLIMMTSREISEFREQTLDDLKEWKYFSDAAWKEITTQTIRKTRSVSGNAGNRFWTKRSYDTYAPAQQQVNSYARVNSYATAPVLQHPTQQIDQCNCAQRANNCPPGPPGPIGYPGMPGEPGDRGLDGRPGANGVALTAYDQEVPGCIVCPQGPQGPPGPTGQAGHQGAPGLPGNPGYTPPPGLPGQPGQCGDKGRDGPSGTPGIKGEPGQNSIRHVCIPGRKGAPGPPGQCGPPGPPGYTPPPGPPGPPGEQGEDGQDGEPGAPGVTGYPGVRGPPGQDAEYCPCPPKNAGSLQVMLLLLHKPHKTVTSASTTRRTSIGRECWRECSRSSEDFCWPQERRMSEENLLIIIPPLLLLITQHENFEIKAYSKN</sequence>
<dbReference type="AlphaFoldDB" id="A8X3T9"/>
<dbReference type="Pfam" id="PF01484">
    <property type="entry name" value="Col_cuticle_N"/>
    <property type="match status" value="1"/>
</dbReference>
<dbReference type="Proteomes" id="UP000008549">
    <property type="component" value="Unassembled WGS sequence"/>
</dbReference>
<reference evidence="7 8" key="1">
    <citation type="journal article" date="2003" name="PLoS Biol.">
        <title>The genome sequence of Caenorhabditis briggsae: a platform for comparative genomics.</title>
        <authorList>
            <person name="Stein L.D."/>
            <person name="Bao Z."/>
            <person name="Blasiar D."/>
            <person name="Blumenthal T."/>
            <person name="Brent M.R."/>
            <person name="Chen N."/>
            <person name="Chinwalla A."/>
            <person name="Clarke L."/>
            <person name="Clee C."/>
            <person name="Coghlan A."/>
            <person name="Coulson A."/>
            <person name="D'Eustachio P."/>
            <person name="Fitch D.H."/>
            <person name="Fulton L.A."/>
            <person name="Fulton R.E."/>
            <person name="Griffiths-Jones S."/>
            <person name="Harris T.W."/>
            <person name="Hillier L.W."/>
            <person name="Kamath R."/>
            <person name="Kuwabara P.E."/>
            <person name="Mardis E.R."/>
            <person name="Marra M.A."/>
            <person name="Miner T.L."/>
            <person name="Minx P."/>
            <person name="Mullikin J.C."/>
            <person name="Plumb R.W."/>
            <person name="Rogers J."/>
            <person name="Schein J.E."/>
            <person name="Sohrmann M."/>
            <person name="Spieth J."/>
            <person name="Stajich J.E."/>
            <person name="Wei C."/>
            <person name="Willey D."/>
            <person name="Wilson R.K."/>
            <person name="Durbin R."/>
            <person name="Waterston R.H."/>
        </authorList>
    </citation>
    <scope>NUCLEOTIDE SEQUENCE [LARGE SCALE GENOMIC DNA]</scope>
    <source>
        <strain evidence="7 8">AF16</strain>
    </source>
</reference>
<evidence type="ECO:0000259" key="6">
    <source>
        <dbReference type="SMART" id="SM01088"/>
    </source>
</evidence>
<dbReference type="WormBase" id="CBG07049">
    <property type="protein sequence ID" value="CBP45210"/>
    <property type="gene ID" value="WBGene00029220"/>
    <property type="gene designation" value="Cbr-col-69"/>
</dbReference>
<dbReference type="EMBL" id="HE600960">
    <property type="protein sequence ID" value="CAP27299.2"/>
    <property type="molecule type" value="Genomic_DNA"/>
</dbReference>
<dbReference type="GO" id="GO:0042302">
    <property type="term" value="F:structural constituent of cuticle"/>
    <property type="evidence" value="ECO:0007669"/>
    <property type="project" value="InterPro"/>
</dbReference>
<keyword evidence="2" id="KW-0677">Repeat</keyword>
<feature type="region of interest" description="Disordered" evidence="4">
    <location>
        <begin position="178"/>
        <end position="312"/>
    </location>
</feature>
<dbReference type="FunCoup" id="A8X3T9">
    <property type="interactions" value="1455"/>
</dbReference>
<dbReference type="eggNOG" id="KOG3544">
    <property type="taxonomic scope" value="Eukaryota"/>
</dbReference>
<evidence type="ECO:0000256" key="4">
    <source>
        <dbReference type="SAM" id="MobiDB-lite"/>
    </source>
</evidence>
<keyword evidence="5" id="KW-0472">Membrane</keyword>
<evidence type="ECO:0000313" key="8">
    <source>
        <dbReference type="Proteomes" id="UP000008549"/>
    </source>
</evidence>
<evidence type="ECO:0000256" key="1">
    <source>
        <dbReference type="ARBA" id="ARBA00011518"/>
    </source>
</evidence>
<feature type="region of interest" description="Disordered" evidence="4">
    <location>
        <begin position="135"/>
        <end position="160"/>
    </location>
</feature>
<dbReference type="SMART" id="SM01088">
    <property type="entry name" value="Col_cuticle_N"/>
    <property type="match status" value="1"/>
</dbReference>
<dbReference type="PANTHER" id="PTHR24637:SF424">
    <property type="entry name" value="NEMATODE CUTICLE COLLAGEN N-TERMINAL DOMAIN-CONTAINING PROTEIN"/>
    <property type="match status" value="1"/>
</dbReference>
<comment type="subunit">
    <text evidence="1">Collagen polypeptide chains are complexed within the cuticle by disulfide bonds and other types of covalent cross-links.</text>
</comment>
<evidence type="ECO:0000313" key="9">
    <source>
        <dbReference type="WormBase" id="CBG07049"/>
    </source>
</evidence>
<feature type="transmembrane region" description="Helical" evidence="5">
    <location>
        <begin position="12"/>
        <end position="33"/>
    </location>
</feature>
<gene>
    <name evidence="9" type="primary">col-69</name>
    <name evidence="7" type="synonym">Cbr-col-69</name>
    <name evidence="9" type="ORF">CBG07049</name>
    <name evidence="7" type="ORF">CBG_07049</name>
</gene>
<feature type="compositionally biased region" description="Pro residues" evidence="4">
    <location>
        <begin position="255"/>
        <end position="279"/>
    </location>
</feature>
<dbReference type="OMA" id="KEWKYFS"/>
<evidence type="ECO:0000256" key="3">
    <source>
        <dbReference type="ARBA" id="ARBA00023157"/>
    </source>
</evidence>
<keyword evidence="5" id="KW-0812">Transmembrane</keyword>
<evidence type="ECO:0000313" key="7">
    <source>
        <dbReference type="EMBL" id="CAP27299.2"/>
    </source>
</evidence>
<keyword evidence="5" id="KW-1133">Transmembrane helix</keyword>
<keyword evidence="8" id="KW-1185">Reference proteome</keyword>
<dbReference type="InterPro" id="IPR002486">
    <property type="entry name" value="Col_cuticle_N"/>
</dbReference>
<proteinExistence type="predicted"/>
<protein>
    <submittedName>
        <fullName evidence="7">Protein CBR-COL-69</fullName>
    </submittedName>
</protein>
<keyword evidence="3" id="KW-1015">Disulfide bond</keyword>